<dbReference type="EMBL" id="JACOME010000001">
    <property type="protein sequence ID" value="MBC3845978.1"/>
    <property type="molecule type" value="Genomic_DNA"/>
</dbReference>
<organism evidence="1 2">
    <name type="scientific">Winogradskyella echinorum</name>
    <dbReference type="NCBI Taxonomy" id="538189"/>
    <lineage>
        <taxon>Bacteria</taxon>
        <taxon>Pseudomonadati</taxon>
        <taxon>Bacteroidota</taxon>
        <taxon>Flavobacteriia</taxon>
        <taxon>Flavobacteriales</taxon>
        <taxon>Flavobacteriaceae</taxon>
        <taxon>Winogradskyella</taxon>
    </lineage>
</organism>
<comment type="caution">
    <text evidence="1">The sequence shown here is derived from an EMBL/GenBank/DDBJ whole genome shotgun (WGS) entry which is preliminary data.</text>
</comment>
<evidence type="ECO:0000313" key="2">
    <source>
        <dbReference type="Proteomes" id="UP000607435"/>
    </source>
</evidence>
<accession>A0ABR6XZR9</accession>
<protein>
    <submittedName>
        <fullName evidence="1">Uncharacterized protein</fullName>
    </submittedName>
</protein>
<proteinExistence type="predicted"/>
<sequence>MKKITLLLLLFCSIGLIGQEKLKIEIDNPEPRVGQSVTFSIDMDFLNDYFKNKLGKNIEFSNSSLFAMHSKSFERVIVFKKAKKHKIGPFNFEFNGTKYFTDIIEVNVLPELPIERGVWVRLTEFEGEKYIILEQLIENESNFKEHEDGGFSHTIGGVLPKGKEFAELHEELTDGIELSNYSSSSHTLTSKDSKQMEVGFSYSIKKYRIEFKDNFDGSYTLSKKDFEHLPEKIDLEKIELKNK</sequence>
<dbReference type="RefSeq" id="WP_186845062.1">
    <property type="nucleotide sequence ID" value="NZ_JACOME010000001.1"/>
</dbReference>
<gene>
    <name evidence="1" type="ORF">H6H04_06285</name>
</gene>
<reference evidence="1 2" key="1">
    <citation type="submission" date="2020-08" db="EMBL/GenBank/DDBJ databases">
        <title>Winogradskyella ouciana sp. nov., isolated from the hadal seawater of the Mariana Trench.</title>
        <authorList>
            <person name="He X."/>
        </authorList>
    </citation>
    <scope>NUCLEOTIDE SEQUENCE [LARGE SCALE GENOMIC DNA]</scope>
    <source>
        <strain evidence="1 2">KCTC 22026</strain>
    </source>
</reference>
<evidence type="ECO:0000313" key="1">
    <source>
        <dbReference type="EMBL" id="MBC3845978.1"/>
    </source>
</evidence>
<name>A0ABR6XZR9_9FLAO</name>
<keyword evidence="2" id="KW-1185">Reference proteome</keyword>
<dbReference type="Proteomes" id="UP000607435">
    <property type="component" value="Unassembled WGS sequence"/>
</dbReference>